<evidence type="ECO:0000259" key="6">
    <source>
        <dbReference type="Pfam" id="PF25989"/>
    </source>
</evidence>
<feature type="domain" description="YknX-like barrel-sandwich hybrid" evidence="5">
    <location>
        <begin position="75"/>
        <end position="236"/>
    </location>
</feature>
<dbReference type="InterPro" id="IPR050465">
    <property type="entry name" value="UPF0194_transport"/>
</dbReference>
<evidence type="ECO:0000313" key="9">
    <source>
        <dbReference type="Proteomes" id="UP000809081"/>
    </source>
</evidence>
<dbReference type="InterPro" id="IPR058637">
    <property type="entry name" value="YknX-like_C"/>
</dbReference>
<dbReference type="Gene3D" id="2.40.420.20">
    <property type="match status" value="1"/>
</dbReference>
<proteinExistence type="predicted"/>
<name>A0ABS2PQ11_9STRE</name>
<feature type="transmembrane region" description="Helical" evidence="4">
    <location>
        <begin position="15"/>
        <end position="36"/>
    </location>
</feature>
<reference evidence="8 9" key="1">
    <citation type="submission" date="2021-01" db="EMBL/GenBank/DDBJ databases">
        <title>Genomic Encyclopedia of Type Strains, Phase IV (KMG-IV): sequencing the most valuable type-strain genomes for metagenomic binning, comparative biology and taxonomic classification.</title>
        <authorList>
            <person name="Goeker M."/>
        </authorList>
    </citation>
    <scope>NUCLEOTIDE SEQUENCE [LARGE SCALE GENOMIC DNA]</scope>
    <source>
        <strain evidence="8 9">DSM 27513</strain>
    </source>
</reference>
<dbReference type="Pfam" id="PF25990">
    <property type="entry name" value="Beta-barrel_YknX"/>
    <property type="match status" value="1"/>
</dbReference>
<protein>
    <submittedName>
        <fullName evidence="8">HlyD family secretion protein</fullName>
    </submittedName>
</protein>
<dbReference type="EMBL" id="JAFBEI010000053">
    <property type="protein sequence ID" value="MBM7637045.1"/>
    <property type="molecule type" value="Genomic_DNA"/>
</dbReference>
<sequence>MVKKHRFKGIGNKKWWLIGGIGALVLIGGLGIWSAVASSNPSSGEEKTYDLSEVKNGTVASSTLLTGNIKAKQEQYVYYESSKGSNYSLSVNVGDQVTAGQQLVQYDQTTAQATYDEAVRKENAALRDLNYYKTYGRNASTTASQSISDTTTGEDATDTSQAATTPSVSSAQTEADYQKQLASYNDAYLSAQNEVAKAQEALNQTVIVSDVTGTVVEANANVDTSSQTSQTLVHIVSQGSLQVEGTLTEYDLANVKVGQAVTIKSKVYADQTWSGTIASISDYPKSDASSTTAGSNASGSTGSSYDYKVDITSDLGQLKQGFTVSVEVANTNTALLVPLSAITKEGDKSYVWVYDDTKGTVKKTEVGLGAADAENQEIATGLTLGQFVLAKADDSLTDGARVSVNADTKKAETSSSSSAAETTASSDSSSEGE</sequence>
<evidence type="ECO:0000259" key="7">
    <source>
        <dbReference type="Pfam" id="PF25990"/>
    </source>
</evidence>
<feature type="compositionally biased region" description="Low complexity" evidence="3">
    <location>
        <begin position="286"/>
        <end position="303"/>
    </location>
</feature>
<dbReference type="InterPro" id="IPR058636">
    <property type="entry name" value="Beta-barrel_YknX"/>
</dbReference>
<keyword evidence="2" id="KW-0175">Coiled coil</keyword>
<evidence type="ECO:0000259" key="5">
    <source>
        <dbReference type="Pfam" id="PF25984"/>
    </source>
</evidence>
<gene>
    <name evidence="8" type="ORF">JOC31_001875</name>
</gene>
<evidence type="ECO:0000256" key="2">
    <source>
        <dbReference type="ARBA" id="ARBA00023054"/>
    </source>
</evidence>
<dbReference type="Gene3D" id="2.40.30.170">
    <property type="match status" value="1"/>
</dbReference>
<feature type="region of interest" description="Disordered" evidence="3">
    <location>
        <begin position="140"/>
        <end position="172"/>
    </location>
</feature>
<feature type="compositionally biased region" description="Low complexity" evidence="3">
    <location>
        <begin position="413"/>
        <end position="433"/>
    </location>
</feature>
<comment type="caution">
    <text evidence="8">The sequence shown here is derived from an EMBL/GenBank/DDBJ whole genome shotgun (WGS) entry which is preliminary data.</text>
</comment>
<accession>A0ABS2PQ11</accession>
<keyword evidence="4" id="KW-1133">Transmembrane helix</keyword>
<dbReference type="Pfam" id="PF25989">
    <property type="entry name" value="YknX_C"/>
    <property type="match status" value="1"/>
</dbReference>
<dbReference type="PANTHER" id="PTHR32347">
    <property type="entry name" value="EFFLUX SYSTEM COMPONENT YKNX-RELATED"/>
    <property type="match status" value="1"/>
</dbReference>
<comment type="subcellular location">
    <subcellularLocation>
        <location evidence="1">Cell envelope</location>
    </subcellularLocation>
</comment>
<evidence type="ECO:0000256" key="3">
    <source>
        <dbReference type="SAM" id="MobiDB-lite"/>
    </source>
</evidence>
<evidence type="ECO:0000256" key="4">
    <source>
        <dbReference type="SAM" id="Phobius"/>
    </source>
</evidence>
<dbReference type="Pfam" id="PF25984">
    <property type="entry name" value="BSH_YknX"/>
    <property type="match status" value="1"/>
</dbReference>
<feature type="domain" description="YknX-like beta-barrel" evidence="7">
    <location>
        <begin position="241"/>
        <end position="328"/>
    </location>
</feature>
<dbReference type="InterPro" id="IPR058639">
    <property type="entry name" value="BSH_YknX-like"/>
</dbReference>
<keyword evidence="4" id="KW-0812">Transmembrane</keyword>
<evidence type="ECO:0000256" key="1">
    <source>
        <dbReference type="ARBA" id="ARBA00004196"/>
    </source>
</evidence>
<dbReference type="PANTHER" id="PTHR32347:SF14">
    <property type="entry name" value="EFFLUX SYSTEM COMPONENT YKNX-RELATED"/>
    <property type="match status" value="1"/>
</dbReference>
<dbReference type="RefSeq" id="WP_338058845.1">
    <property type="nucleotide sequence ID" value="NZ_JAFBEI010000053.1"/>
</dbReference>
<dbReference type="Proteomes" id="UP000809081">
    <property type="component" value="Unassembled WGS sequence"/>
</dbReference>
<keyword evidence="4" id="KW-0472">Membrane</keyword>
<evidence type="ECO:0000313" key="8">
    <source>
        <dbReference type="EMBL" id="MBM7637045.1"/>
    </source>
</evidence>
<feature type="region of interest" description="Disordered" evidence="3">
    <location>
        <begin position="403"/>
        <end position="433"/>
    </location>
</feature>
<organism evidence="8 9">
    <name type="scientific">Streptococcus saliviloxodontae</name>
    <dbReference type="NCBI Taxonomy" id="1349416"/>
    <lineage>
        <taxon>Bacteria</taxon>
        <taxon>Bacillati</taxon>
        <taxon>Bacillota</taxon>
        <taxon>Bacilli</taxon>
        <taxon>Lactobacillales</taxon>
        <taxon>Streptococcaceae</taxon>
        <taxon>Streptococcus</taxon>
    </lineage>
</organism>
<feature type="region of interest" description="Disordered" evidence="3">
    <location>
        <begin position="283"/>
        <end position="303"/>
    </location>
</feature>
<feature type="domain" description="YknX-like C-terminal permuted SH3-like" evidence="6">
    <location>
        <begin position="335"/>
        <end position="404"/>
    </location>
</feature>
<keyword evidence="9" id="KW-1185">Reference proteome</keyword>